<dbReference type="Pfam" id="PF13861">
    <property type="entry name" value="FLgD_tudor"/>
    <property type="match status" value="1"/>
</dbReference>
<proteinExistence type="inferred from homology"/>
<reference evidence="5" key="1">
    <citation type="submission" date="2016-08" db="EMBL/GenBank/DDBJ databases">
        <authorList>
            <person name="Seilhamer J.J."/>
        </authorList>
    </citation>
    <scope>NUCLEOTIDE SEQUENCE</scope>
    <source>
        <strain evidence="5">86</strain>
    </source>
</reference>
<dbReference type="InterPro" id="IPR005648">
    <property type="entry name" value="FlgD"/>
</dbReference>
<dbReference type="AlphaFoldDB" id="A0A212LVV6"/>
<dbReference type="EMBL" id="FMJE01000004">
    <property type="protein sequence ID" value="SCM81662.1"/>
    <property type="molecule type" value="Genomic_DNA"/>
</dbReference>
<dbReference type="InterPro" id="IPR025963">
    <property type="entry name" value="FLgD_Tudor"/>
</dbReference>
<evidence type="ECO:0000256" key="2">
    <source>
        <dbReference type="ARBA" id="ARBA00022795"/>
    </source>
</evidence>
<name>A0A212LVV6_9FIRM</name>
<sequence>MSINSVSGSTAYWAAPTSTSTSSTDNSTFGDFQSFLQLLATELQYQDPEDPVGSTEYVSQMAQFTSLNQLQTIANSVDAAQAYDLIGKTVTYTALNASGNTVSTTGKVDSVTISSGTPYLNIGGTKVAISAVTEVAAGSSTDSTAEV</sequence>
<feature type="compositionally biased region" description="Low complexity" evidence="3">
    <location>
        <begin position="9"/>
        <end position="26"/>
    </location>
</feature>
<evidence type="ECO:0000256" key="3">
    <source>
        <dbReference type="SAM" id="MobiDB-lite"/>
    </source>
</evidence>
<keyword evidence="5" id="KW-0966">Cell projection</keyword>
<evidence type="ECO:0000313" key="5">
    <source>
        <dbReference type="EMBL" id="SCM81662.1"/>
    </source>
</evidence>
<keyword evidence="5" id="KW-0969">Cilium</keyword>
<protein>
    <submittedName>
        <fullName evidence="5">Flagellar hook capping protein</fullName>
    </submittedName>
</protein>
<feature type="region of interest" description="Disordered" evidence="3">
    <location>
        <begin position="1"/>
        <end position="26"/>
    </location>
</feature>
<accession>A0A212LVV6</accession>
<organism evidence="5">
    <name type="scientific">uncultured Sporomusa sp</name>
    <dbReference type="NCBI Taxonomy" id="307249"/>
    <lineage>
        <taxon>Bacteria</taxon>
        <taxon>Bacillati</taxon>
        <taxon>Bacillota</taxon>
        <taxon>Negativicutes</taxon>
        <taxon>Selenomonadales</taxon>
        <taxon>Sporomusaceae</taxon>
        <taxon>Sporomusa</taxon>
        <taxon>environmental samples</taxon>
    </lineage>
</organism>
<gene>
    <name evidence="5" type="ORF">KL86SPO_40146</name>
</gene>
<dbReference type="RefSeq" id="WP_288184628.1">
    <property type="nucleotide sequence ID" value="NZ_LT608335.1"/>
</dbReference>
<keyword evidence="2" id="KW-1005">Bacterial flagellum biogenesis</keyword>
<comment type="similarity">
    <text evidence="1">Belongs to the FlgD family.</text>
</comment>
<dbReference type="GO" id="GO:0044781">
    <property type="term" value="P:bacterial-type flagellum organization"/>
    <property type="evidence" value="ECO:0007669"/>
    <property type="project" value="UniProtKB-KW"/>
</dbReference>
<keyword evidence="5" id="KW-0282">Flagellum</keyword>
<dbReference type="Pfam" id="PF03963">
    <property type="entry name" value="FlgD"/>
    <property type="match status" value="1"/>
</dbReference>
<feature type="domain" description="FlgD Tudor-like" evidence="4">
    <location>
        <begin position="79"/>
        <end position="133"/>
    </location>
</feature>
<evidence type="ECO:0000259" key="4">
    <source>
        <dbReference type="Pfam" id="PF13861"/>
    </source>
</evidence>
<evidence type="ECO:0000256" key="1">
    <source>
        <dbReference type="ARBA" id="ARBA00010577"/>
    </source>
</evidence>